<evidence type="ECO:0000313" key="3">
    <source>
        <dbReference type="Proteomes" id="UP000610966"/>
    </source>
</evidence>
<dbReference type="AlphaFoldDB" id="A0A8J3RAH8"/>
<feature type="region of interest" description="Disordered" evidence="1">
    <location>
        <begin position="234"/>
        <end position="265"/>
    </location>
</feature>
<comment type="caution">
    <text evidence="2">The sequence shown here is derived from an EMBL/GenBank/DDBJ whole genome shotgun (WGS) entry which is preliminary data.</text>
</comment>
<name>A0A8J3RAH8_9ACTN</name>
<sequence>MSGRRPAAWHAAFLAALEQTGSIPQAAAEAGITRQSVDYRLATDAEFAGQVRKMVEDYQRERWRGIGERIAAKVAAGTPISDAIRDCGGGWTTLAKRRQADPVLDQMLRDVVEIAQTARQEQRQERLETWAAPFLAALAAGSDLGDACTAAGVDRGRMYQERWSNPEFEARVRAALAGRGVTPDTRRMLMIRLAKGASLADALAATGLTREQLDEARAADAGLDDKLRQMLDRSPVVQSSRWRRGERDDAARNGHNAAERERRAQAADAKVRPVWRGILSQVREGVHIGDAAKRAGVTLHAVYGHAARDVRRQRALDAALMAGRDPDISHGTNHSYRVHKCRCPECKVAHDRQRGPRT</sequence>
<keyword evidence="3" id="KW-1185">Reference proteome</keyword>
<evidence type="ECO:0000256" key="1">
    <source>
        <dbReference type="SAM" id="MobiDB-lite"/>
    </source>
</evidence>
<dbReference type="RefSeq" id="WP_204016078.1">
    <property type="nucleotide sequence ID" value="NZ_BOOG01000021.1"/>
</dbReference>
<protein>
    <submittedName>
        <fullName evidence="2">Uncharacterized protein</fullName>
    </submittedName>
</protein>
<gene>
    <name evidence="2" type="ORF">Mth01_26120</name>
</gene>
<reference evidence="2" key="1">
    <citation type="submission" date="2021-01" db="EMBL/GenBank/DDBJ databases">
        <title>Whole genome shotgun sequence of Sphaerimonospora thailandensis NBRC 107569.</title>
        <authorList>
            <person name="Komaki H."/>
            <person name="Tamura T."/>
        </authorList>
    </citation>
    <scope>NUCLEOTIDE SEQUENCE</scope>
    <source>
        <strain evidence="2">NBRC 107569</strain>
    </source>
</reference>
<organism evidence="2 3">
    <name type="scientific">Sphaerimonospora thailandensis</name>
    <dbReference type="NCBI Taxonomy" id="795644"/>
    <lineage>
        <taxon>Bacteria</taxon>
        <taxon>Bacillati</taxon>
        <taxon>Actinomycetota</taxon>
        <taxon>Actinomycetes</taxon>
        <taxon>Streptosporangiales</taxon>
        <taxon>Streptosporangiaceae</taxon>
        <taxon>Sphaerimonospora</taxon>
    </lineage>
</organism>
<evidence type="ECO:0000313" key="2">
    <source>
        <dbReference type="EMBL" id="GIH70359.1"/>
    </source>
</evidence>
<dbReference type="EMBL" id="BOOG01000021">
    <property type="protein sequence ID" value="GIH70359.1"/>
    <property type="molecule type" value="Genomic_DNA"/>
</dbReference>
<feature type="compositionally biased region" description="Basic and acidic residues" evidence="1">
    <location>
        <begin position="243"/>
        <end position="265"/>
    </location>
</feature>
<accession>A0A8J3RAH8</accession>
<proteinExistence type="predicted"/>
<dbReference type="Proteomes" id="UP000610966">
    <property type="component" value="Unassembled WGS sequence"/>
</dbReference>